<reference evidence="2 3" key="1">
    <citation type="submission" date="2014-06" db="EMBL/GenBank/DDBJ databases">
        <authorList>
            <person name="Swart Estienne"/>
        </authorList>
    </citation>
    <scope>NUCLEOTIDE SEQUENCE [LARGE SCALE GENOMIC DNA]</scope>
    <source>
        <strain evidence="2 3">130c</strain>
    </source>
</reference>
<sequence length="824" mass="95101">MNYSSGNADKDLARNYKSQTHNSDDSIISKLNELKYALQKKGKISEEEYPFINCISYEERKKDELIISKDDEIVDMYIVLKGRIKVSAFPPAEVHKELNERDQFDIISQINIFKTVKPCQTFGNFSCFSPDKGWKSIYAYPEGEDAELLKIDFQSLKILFEEQNEEQKKFEMLAFLSDSIPGFKYRAKKEKFIKYFEKKVCSFMLKQLQTFKPGHVLIREGERSEFAYIVNICSVIGYFSQIHKAKKPNQRTVVNTNGYFSHTLNSFQIGIIEEKQWAGDEILARKDEPFLYSVVCQTCVELLCISKADLTNSSKINKDIQEQLRDKAQKKLEWVTKRFIDICLGVENISRWDNIYEEFKEKVNEAARRFPKANHQALMSFINNLPETKKSLDEVVNQFQNPPENIKAVLDKTSIKQNSNQSMILPNHTLGTINQSNMQSPLINKRMSFAHKTITLSPKDYGGRPKTAVHSSIDQTNTSYYGGFFNTQANFQKQIIDQQMRTSQVVSPKDIVRDSQQSMDMGFVNHILTNDNLRPQSQGNISQYEHLYQPSFVIRPNTSGLMLGGLHTNNMSQSALNITSQRYSQINSQIKPSKSSFTLHNQKNQSILLNTMQPGGFSQTKMSLTPNNLAQIPTLKNLAQTPMQQKNPQKIAMESASTFVISHDQKYTVPTFSKLQLAKRQNYEKIIKFRQDSKYNKKQNSSEILEKLKQGMVEKHQTFILSDHTVQVKTRLKRQITPNFVNQWAEQNNLDLLEISNPELAKKKQKYIEKQQSLQRAIQNQNGGININHNHLSQQQKFQSRELNRKLTVSQNKIVQQQASSKLR</sequence>
<organism evidence="2 3">
    <name type="scientific">Stylonychia lemnae</name>
    <name type="common">Ciliate</name>
    <dbReference type="NCBI Taxonomy" id="5949"/>
    <lineage>
        <taxon>Eukaryota</taxon>
        <taxon>Sar</taxon>
        <taxon>Alveolata</taxon>
        <taxon>Ciliophora</taxon>
        <taxon>Intramacronucleata</taxon>
        <taxon>Spirotrichea</taxon>
        <taxon>Stichotrichia</taxon>
        <taxon>Sporadotrichida</taxon>
        <taxon>Oxytrichidae</taxon>
        <taxon>Stylonychinae</taxon>
        <taxon>Stylonychia</taxon>
    </lineage>
</organism>
<dbReference type="EMBL" id="CCKQ01008017">
    <property type="protein sequence ID" value="CDW79456.1"/>
    <property type="molecule type" value="Genomic_DNA"/>
</dbReference>
<accession>A0A078AC91</accession>
<evidence type="ECO:0000259" key="1">
    <source>
        <dbReference type="PROSITE" id="PS50042"/>
    </source>
</evidence>
<name>A0A078AC91_STYLE</name>
<feature type="domain" description="Cyclic nucleotide-binding" evidence="1">
    <location>
        <begin position="57"/>
        <end position="169"/>
    </location>
</feature>
<dbReference type="PROSITE" id="PS50042">
    <property type="entry name" value="CNMP_BINDING_3"/>
    <property type="match status" value="1"/>
</dbReference>
<dbReference type="InParanoid" id="A0A078AC91"/>
<dbReference type="InterPro" id="IPR000595">
    <property type="entry name" value="cNMP-bd_dom"/>
</dbReference>
<dbReference type="Gene3D" id="2.60.120.10">
    <property type="entry name" value="Jelly Rolls"/>
    <property type="match status" value="2"/>
</dbReference>
<protein>
    <recommendedName>
        <fullName evidence="1">Cyclic nucleotide-binding domain-containing protein</fullName>
    </recommendedName>
</protein>
<dbReference type="SUPFAM" id="SSF51206">
    <property type="entry name" value="cAMP-binding domain-like"/>
    <property type="match status" value="2"/>
</dbReference>
<dbReference type="OrthoDB" id="325260at2759"/>
<dbReference type="Proteomes" id="UP000039865">
    <property type="component" value="Unassembled WGS sequence"/>
</dbReference>
<evidence type="ECO:0000313" key="2">
    <source>
        <dbReference type="EMBL" id="CDW79456.1"/>
    </source>
</evidence>
<gene>
    <name evidence="2" type="primary">Contig9978.g10666</name>
    <name evidence="2" type="ORF">STYLEM_8444</name>
</gene>
<evidence type="ECO:0000313" key="3">
    <source>
        <dbReference type="Proteomes" id="UP000039865"/>
    </source>
</evidence>
<keyword evidence="3" id="KW-1185">Reference proteome</keyword>
<dbReference type="InterPro" id="IPR014710">
    <property type="entry name" value="RmlC-like_jellyroll"/>
</dbReference>
<proteinExistence type="predicted"/>
<dbReference type="InterPro" id="IPR018490">
    <property type="entry name" value="cNMP-bd_dom_sf"/>
</dbReference>
<dbReference type="AlphaFoldDB" id="A0A078AC91"/>